<dbReference type="GO" id="GO:0008360">
    <property type="term" value="P:regulation of cell shape"/>
    <property type="evidence" value="ECO:0007669"/>
    <property type="project" value="UniProtKB-KW"/>
</dbReference>
<evidence type="ECO:0000256" key="10">
    <source>
        <dbReference type="ARBA" id="ARBA00022984"/>
    </source>
</evidence>
<evidence type="ECO:0000256" key="15">
    <source>
        <dbReference type="RuleBase" id="RU004016"/>
    </source>
</evidence>
<dbReference type="SUPFAM" id="SSF69189">
    <property type="entry name" value="Penicillin-binding protein associated domain"/>
    <property type="match status" value="1"/>
</dbReference>
<protein>
    <recommendedName>
        <fullName evidence="4">serine-type D-Ala-D-Ala carboxypeptidase</fullName>
        <ecNumber evidence="4">3.4.16.4</ecNumber>
    </recommendedName>
</protein>
<evidence type="ECO:0000256" key="12">
    <source>
        <dbReference type="ARBA" id="ARBA00034000"/>
    </source>
</evidence>
<comment type="catalytic activity">
    <reaction evidence="12">
        <text>Preferential cleavage: (Ac)2-L-Lys-D-Ala-|-D-Ala. Also transpeptidation of peptidyl-alanyl moieties that are N-acyl substituents of D-alanine.</text>
        <dbReference type="EC" id="3.4.16.4"/>
    </reaction>
</comment>
<evidence type="ECO:0000256" key="9">
    <source>
        <dbReference type="ARBA" id="ARBA00022960"/>
    </source>
</evidence>
<evidence type="ECO:0000256" key="5">
    <source>
        <dbReference type="ARBA" id="ARBA00022645"/>
    </source>
</evidence>
<dbReference type="Gene3D" id="2.60.410.10">
    <property type="entry name" value="D-Ala-D-Ala carboxypeptidase, C-terminal domain"/>
    <property type="match status" value="1"/>
</dbReference>
<evidence type="ECO:0000256" key="8">
    <source>
        <dbReference type="ARBA" id="ARBA00022801"/>
    </source>
</evidence>
<accession>A0A7G9WC09</accession>
<feature type="active site" evidence="13">
    <location>
        <position position="77"/>
    </location>
</feature>
<dbReference type="KEGG" id="acae:HYG86_16285"/>
<keyword evidence="8" id="KW-0378">Hydrolase</keyword>
<organism evidence="17 18">
    <name type="scientific">Alkalicella caledoniensis</name>
    <dbReference type="NCBI Taxonomy" id="2731377"/>
    <lineage>
        <taxon>Bacteria</taxon>
        <taxon>Bacillati</taxon>
        <taxon>Bacillota</taxon>
        <taxon>Clostridia</taxon>
        <taxon>Eubacteriales</taxon>
        <taxon>Proteinivoracaceae</taxon>
        <taxon>Alkalicella</taxon>
    </lineage>
</organism>
<dbReference type="InterPro" id="IPR018044">
    <property type="entry name" value="Peptidase_S11"/>
</dbReference>
<evidence type="ECO:0000256" key="1">
    <source>
        <dbReference type="ARBA" id="ARBA00003217"/>
    </source>
</evidence>
<dbReference type="Pfam" id="PF07943">
    <property type="entry name" value="PBP5_C"/>
    <property type="match status" value="1"/>
</dbReference>
<dbReference type="EMBL" id="CP058559">
    <property type="protein sequence ID" value="QNO16221.1"/>
    <property type="molecule type" value="Genomic_DNA"/>
</dbReference>
<dbReference type="SMART" id="SM00936">
    <property type="entry name" value="PBP5_C"/>
    <property type="match status" value="1"/>
</dbReference>
<evidence type="ECO:0000256" key="3">
    <source>
        <dbReference type="ARBA" id="ARBA00007164"/>
    </source>
</evidence>
<feature type="active site" description="Proton acceptor" evidence="13">
    <location>
        <position position="25"/>
    </location>
</feature>
<dbReference type="InterPro" id="IPR012338">
    <property type="entry name" value="Beta-lactam/transpept-like"/>
</dbReference>
<dbReference type="Pfam" id="PF00768">
    <property type="entry name" value="Peptidase_S11"/>
    <property type="match status" value="1"/>
</dbReference>
<keyword evidence="9" id="KW-0133">Cell shape</keyword>
<dbReference type="UniPathway" id="UPA00219"/>
<dbReference type="GO" id="GO:0071555">
    <property type="term" value="P:cell wall organization"/>
    <property type="evidence" value="ECO:0007669"/>
    <property type="project" value="UniProtKB-KW"/>
</dbReference>
<dbReference type="GO" id="GO:0009002">
    <property type="term" value="F:serine-type D-Ala-D-Ala carboxypeptidase activity"/>
    <property type="evidence" value="ECO:0007669"/>
    <property type="project" value="UniProtKB-EC"/>
</dbReference>
<dbReference type="InterPro" id="IPR015956">
    <property type="entry name" value="Peniciliin-bd_prot_C_sf"/>
</dbReference>
<feature type="binding site" evidence="14">
    <location>
        <position position="183"/>
    </location>
    <ligand>
        <name>substrate</name>
    </ligand>
</feature>
<proteinExistence type="inferred from homology"/>
<evidence type="ECO:0000256" key="11">
    <source>
        <dbReference type="ARBA" id="ARBA00023316"/>
    </source>
</evidence>
<reference evidence="17 18" key="1">
    <citation type="submission" date="2020-07" db="EMBL/GenBank/DDBJ databases">
        <title>Alkalicella. sp. LB2 genome.</title>
        <authorList>
            <person name="Postec A."/>
            <person name="Quemeneur M."/>
        </authorList>
    </citation>
    <scope>NUCLEOTIDE SEQUENCE [LARGE SCALE GENOMIC DNA]</scope>
    <source>
        <strain evidence="17 18">LB2</strain>
    </source>
</reference>
<dbReference type="SUPFAM" id="SSF56601">
    <property type="entry name" value="beta-lactamase/transpeptidase-like"/>
    <property type="match status" value="1"/>
</dbReference>
<keyword evidence="7" id="KW-0732">Signal</keyword>
<comment type="similarity">
    <text evidence="3 15">Belongs to the peptidase S11 family.</text>
</comment>
<dbReference type="InterPro" id="IPR001967">
    <property type="entry name" value="Peptidase_S11_N"/>
</dbReference>
<evidence type="ECO:0000256" key="6">
    <source>
        <dbReference type="ARBA" id="ARBA00022670"/>
    </source>
</evidence>
<comment type="pathway">
    <text evidence="2">Cell wall biogenesis; peptidoglycan biosynthesis.</text>
</comment>
<dbReference type="Gene3D" id="3.40.710.10">
    <property type="entry name" value="DD-peptidase/beta-lactamase superfamily"/>
    <property type="match status" value="1"/>
</dbReference>
<evidence type="ECO:0000256" key="2">
    <source>
        <dbReference type="ARBA" id="ARBA00004752"/>
    </source>
</evidence>
<keyword evidence="11" id="KW-0961">Cell wall biogenesis/degradation</keyword>
<comment type="function">
    <text evidence="1">Removes C-terminal D-alanyl residues from sugar-peptide cell wall precursors.</text>
</comment>
<dbReference type="PRINTS" id="PR00725">
    <property type="entry name" value="DADACBPTASE1"/>
</dbReference>
<keyword evidence="5 17" id="KW-0121">Carboxypeptidase</keyword>
<evidence type="ECO:0000259" key="16">
    <source>
        <dbReference type="SMART" id="SM00936"/>
    </source>
</evidence>
<evidence type="ECO:0000256" key="4">
    <source>
        <dbReference type="ARBA" id="ARBA00012448"/>
    </source>
</evidence>
<feature type="active site" description="Acyl-ester intermediate" evidence="13">
    <location>
        <position position="22"/>
    </location>
</feature>
<dbReference type="PANTHER" id="PTHR21581">
    <property type="entry name" value="D-ALANYL-D-ALANINE CARBOXYPEPTIDASE"/>
    <property type="match status" value="1"/>
</dbReference>
<dbReference type="GO" id="GO:0006508">
    <property type="term" value="P:proteolysis"/>
    <property type="evidence" value="ECO:0007669"/>
    <property type="project" value="UniProtKB-KW"/>
</dbReference>
<dbReference type="Proteomes" id="UP000516160">
    <property type="component" value="Chromosome"/>
</dbReference>
<keyword evidence="10" id="KW-0573">Peptidoglycan synthesis</keyword>
<keyword evidence="18" id="KW-1185">Reference proteome</keyword>
<evidence type="ECO:0000313" key="17">
    <source>
        <dbReference type="EMBL" id="QNO16221.1"/>
    </source>
</evidence>
<gene>
    <name evidence="17" type="ORF">HYG86_16285</name>
</gene>
<keyword evidence="6" id="KW-0645">Protease</keyword>
<evidence type="ECO:0000256" key="14">
    <source>
        <dbReference type="PIRSR" id="PIRSR618044-2"/>
    </source>
</evidence>
<dbReference type="GO" id="GO:0009252">
    <property type="term" value="P:peptidoglycan biosynthetic process"/>
    <property type="evidence" value="ECO:0007669"/>
    <property type="project" value="UniProtKB-UniPathway"/>
</dbReference>
<dbReference type="PANTHER" id="PTHR21581:SF33">
    <property type="entry name" value="D-ALANYL-D-ALANINE CARBOXYPEPTIDASE DACB"/>
    <property type="match status" value="1"/>
</dbReference>
<dbReference type="EC" id="3.4.16.4" evidence="4"/>
<evidence type="ECO:0000256" key="7">
    <source>
        <dbReference type="ARBA" id="ARBA00022729"/>
    </source>
</evidence>
<evidence type="ECO:0000256" key="13">
    <source>
        <dbReference type="PIRSR" id="PIRSR618044-1"/>
    </source>
</evidence>
<dbReference type="AlphaFoldDB" id="A0A7G9WC09"/>
<dbReference type="InterPro" id="IPR037167">
    <property type="entry name" value="Peptidase_S11_C_sf"/>
</dbReference>
<evidence type="ECO:0000313" key="18">
    <source>
        <dbReference type="Proteomes" id="UP000516160"/>
    </source>
</evidence>
<feature type="domain" description="Peptidase S11 D-Ala-D-Ala carboxypeptidase A C-terminal" evidence="16">
    <location>
        <begin position="230"/>
        <end position="319"/>
    </location>
</feature>
<name>A0A7G9WC09_ALKCA</name>
<dbReference type="InterPro" id="IPR012907">
    <property type="entry name" value="Peptidase_S11_C"/>
</dbReference>
<sequence>MDRQTKQILLAHNAQEKLEMASTTKIMTALVAIELADLESEFTIPDEAAGIEGSSIYLSAGETFKVIDLLYGLMIRSGNDSAVALAIATAGSEAHFVHLMNQKAEMIGAYNTVFANPHGLDGAIHYTTAYDLALITAHAMDNPLLKEIASTKYYKSTTKQGTVREFHSNNKFILNYPYATTSKTGWTTPAGRCLTSAAKKDEMEIVSVLLNAPNWFNDAMHMMDWGFENFEAVELVAKDAVLDIVDVVNGDKRVVPVVAGESLNFPVKKGSDPIITTEKQIHNTYAPISKGEKLGVLQFYIDGKIFYEVDLLASEDVAKKPLPWYLRLISKLNFIGNIPLESKGWYSW</sequence>